<dbReference type="InterPro" id="IPR058533">
    <property type="entry name" value="Cation_efflux_TM"/>
</dbReference>
<evidence type="ECO:0000256" key="4">
    <source>
        <dbReference type="ARBA" id="ARBA00022496"/>
    </source>
</evidence>
<dbReference type="SUPFAM" id="SSF161111">
    <property type="entry name" value="Cation efflux protein transmembrane domain-like"/>
    <property type="match status" value="1"/>
</dbReference>
<name>A0ABP3X5L7_9ALTE</name>
<feature type="transmembrane region" description="Helical" evidence="9">
    <location>
        <begin position="107"/>
        <end position="126"/>
    </location>
</feature>
<feature type="transmembrane region" description="Helical" evidence="9">
    <location>
        <begin position="138"/>
        <end position="160"/>
    </location>
</feature>
<dbReference type="NCBIfam" id="TIGR01297">
    <property type="entry name" value="CDF"/>
    <property type="match status" value="1"/>
</dbReference>
<keyword evidence="7 9" id="KW-1133">Transmembrane helix</keyword>
<dbReference type="Pfam" id="PF01545">
    <property type="entry name" value="Cation_efflux"/>
    <property type="match status" value="1"/>
</dbReference>
<comment type="subcellular location">
    <subcellularLocation>
        <location evidence="1">Membrane</location>
        <topology evidence="1">Multi-pass membrane protein</topology>
    </subcellularLocation>
</comment>
<keyword evidence="6" id="KW-0864">Zinc transport</keyword>
<dbReference type="Gene3D" id="1.20.1510.10">
    <property type="entry name" value="Cation efflux protein transmembrane domain"/>
    <property type="match status" value="1"/>
</dbReference>
<dbReference type="EMBL" id="BAAAFD010000011">
    <property type="protein sequence ID" value="GAA0859334.1"/>
    <property type="molecule type" value="Genomic_DNA"/>
</dbReference>
<evidence type="ECO:0000256" key="9">
    <source>
        <dbReference type="SAM" id="Phobius"/>
    </source>
</evidence>
<keyword evidence="6" id="KW-0406">Ion transport</keyword>
<gene>
    <name evidence="12" type="ORF">GCM10009114_32420</name>
</gene>
<reference evidence="13" key="1">
    <citation type="journal article" date="2019" name="Int. J. Syst. Evol. Microbiol.">
        <title>The Global Catalogue of Microorganisms (GCM) 10K type strain sequencing project: providing services to taxonomists for standard genome sequencing and annotation.</title>
        <authorList>
            <consortium name="The Broad Institute Genomics Platform"/>
            <consortium name="The Broad Institute Genome Sequencing Center for Infectious Disease"/>
            <person name="Wu L."/>
            <person name="Ma J."/>
        </authorList>
    </citation>
    <scope>NUCLEOTIDE SEQUENCE [LARGE SCALE GENOMIC DNA]</scope>
    <source>
        <strain evidence="13">JCM 15896</strain>
    </source>
</reference>
<organism evidence="12 13">
    <name type="scientific">Aliiglaciecola litoralis</name>
    <dbReference type="NCBI Taxonomy" id="582857"/>
    <lineage>
        <taxon>Bacteria</taxon>
        <taxon>Pseudomonadati</taxon>
        <taxon>Pseudomonadota</taxon>
        <taxon>Gammaproteobacteria</taxon>
        <taxon>Alteromonadales</taxon>
        <taxon>Alteromonadaceae</taxon>
        <taxon>Aliiglaciecola</taxon>
    </lineage>
</organism>
<dbReference type="PANTHER" id="PTHR43840:SF15">
    <property type="entry name" value="MITOCHONDRIAL METAL TRANSPORTER 1-RELATED"/>
    <property type="match status" value="1"/>
</dbReference>
<dbReference type="RefSeq" id="WP_343861878.1">
    <property type="nucleotide sequence ID" value="NZ_BAAAFD010000011.1"/>
</dbReference>
<proteinExistence type="inferred from homology"/>
<evidence type="ECO:0000256" key="3">
    <source>
        <dbReference type="ARBA" id="ARBA00022448"/>
    </source>
</evidence>
<evidence type="ECO:0000256" key="2">
    <source>
        <dbReference type="ARBA" id="ARBA00010212"/>
    </source>
</evidence>
<evidence type="ECO:0000313" key="13">
    <source>
        <dbReference type="Proteomes" id="UP001500359"/>
    </source>
</evidence>
<feature type="domain" description="Cation efflux protein transmembrane" evidence="10">
    <location>
        <begin position="8"/>
        <end position="198"/>
    </location>
</feature>
<dbReference type="Gene3D" id="3.30.70.1350">
    <property type="entry name" value="Cation efflux protein, cytoplasmic domain"/>
    <property type="match status" value="1"/>
</dbReference>
<evidence type="ECO:0000259" key="11">
    <source>
        <dbReference type="Pfam" id="PF16916"/>
    </source>
</evidence>
<evidence type="ECO:0000256" key="8">
    <source>
        <dbReference type="ARBA" id="ARBA00023136"/>
    </source>
</evidence>
<evidence type="ECO:0000313" key="12">
    <source>
        <dbReference type="EMBL" id="GAA0859334.1"/>
    </source>
</evidence>
<dbReference type="SUPFAM" id="SSF160240">
    <property type="entry name" value="Cation efflux protein cytoplasmic domain-like"/>
    <property type="match status" value="1"/>
</dbReference>
<dbReference type="Proteomes" id="UP001500359">
    <property type="component" value="Unassembled WGS sequence"/>
</dbReference>
<keyword evidence="4" id="KW-0410">Iron transport</keyword>
<keyword evidence="4" id="KW-0408">Iron</keyword>
<keyword evidence="6" id="KW-0862">Zinc</keyword>
<evidence type="ECO:0000256" key="6">
    <source>
        <dbReference type="ARBA" id="ARBA00022906"/>
    </source>
</evidence>
<dbReference type="InterPro" id="IPR002524">
    <property type="entry name" value="Cation_efflux"/>
</dbReference>
<dbReference type="PANTHER" id="PTHR43840">
    <property type="entry name" value="MITOCHONDRIAL METAL TRANSPORTER 1-RELATED"/>
    <property type="match status" value="1"/>
</dbReference>
<feature type="transmembrane region" description="Helical" evidence="9">
    <location>
        <begin position="166"/>
        <end position="187"/>
    </location>
</feature>
<accession>A0ABP3X5L7</accession>
<keyword evidence="8 9" id="KW-0472">Membrane</keyword>
<protein>
    <submittedName>
        <fullName evidence="12">Cation diffusion facilitator family transporter</fullName>
    </submittedName>
</protein>
<dbReference type="InterPro" id="IPR050291">
    <property type="entry name" value="CDF_Transporter"/>
</dbReference>
<keyword evidence="5 9" id="KW-0812">Transmembrane</keyword>
<evidence type="ECO:0000256" key="5">
    <source>
        <dbReference type="ARBA" id="ARBA00022692"/>
    </source>
</evidence>
<feature type="domain" description="Cation efflux protein cytoplasmic" evidence="11">
    <location>
        <begin position="202"/>
        <end position="277"/>
    </location>
</feature>
<evidence type="ECO:0000259" key="10">
    <source>
        <dbReference type="Pfam" id="PF01545"/>
    </source>
</evidence>
<keyword evidence="3" id="KW-0813">Transport</keyword>
<evidence type="ECO:0000256" key="7">
    <source>
        <dbReference type="ARBA" id="ARBA00022989"/>
    </source>
</evidence>
<comment type="caution">
    <text evidence="12">The sequence shown here is derived from an EMBL/GenBank/DDBJ whole genome shotgun (WGS) entry which is preliminary data.</text>
</comment>
<sequence length="279" mass="30853">MQVKTVLLIEGCVNLLIALCKLSVGFMTNSTAIIADGVHSFTDVTNNIVAWMAVTISETPADRGHPYGHQKFEQLAIFVLATLLVVVAFEISLSAFQRIGEPVEHSFLGLIILIAALIINTILTLWERHWAKRLNSDILVADATHTLSDVLTSIAVIVGWQLASRGYYWIDAVFAIIISSIIFYLAFKLFQSAIPILVDSSEVDAHKMTDAIMNIDAVKEVRRVRSRSSGKYRIADVVVTVDPNMSTADSHQVADSIEHLLATKFHIEDAVVHIEPFEK</sequence>
<dbReference type="InterPro" id="IPR036837">
    <property type="entry name" value="Cation_efflux_CTD_sf"/>
</dbReference>
<dbReference type="Pfam" id="PF16916">
    <property type="entry name" value="ZT_dimer"/>
    <property type="match status" value="1"/>
</dbReference>
<feature type="transmembrane region" description="Helical" evidence="9">
    <location>
        <begin position="75"/>
        <end position="95"/>
    </location>
</feature>
<keyword evidence="13" id="KW-1185">Reference proteome</keyword>
<dbReference type="InterPro" id="IPR027470">
    <property type="entry name" value="Cation_efflux_CTD"/>
</dbReference>
<comment type="similarity">
    <text evidence="2">Belongs to the cation diffusion facilitator (CDF) transporter (TC 2.A.4) family. FieF subfamily.</text>
</comment>
<evidence type="ECO:0000256" key="1">
    <source>
        <dbReference type="ARBA" id="ARBA00004141"/>
    </source>
</evidence>
<dbReference type="InterPro" id="IPR027469">
    <property type="entry name" value="Cation_efflux_TMD_sf"/>
</dbReference>